<evidence type="ECO:0000256" key="3">
    <source>
        <dbReference type="ARBA" id="ARBA00009859"/>
    </source>
</evidence>
<keyword evidence="17" id="KW-1185">Reference proteome</keyword>
<keyword evidence="6" id="KW-0493">Microtubule</keyword>
<evidence type="ECO:0000256" key="5">
    <source>
        <dbReference type="ARBA" id="ARBA00022490"/>
    </source>
</evidence>
<sequence>MPPKKKKDGKSGKGKTPAVVENPTVEISNEQLQENLALMMEDLDREREERNFFQMERDKIEAFWDITKRQLQERTADLRNKDREVEEAEEMHQSEIKNYKQKVKNLIYEHQNSLSEQKAERTTAKKVLQTEHIEREFALRKEVHTLKCCIKELQLSGENLTKQLKLKNNEEMVEMQNNFERQLQENNTKHDNKMMVMQKELDLRWTNEIHKIEERKNNQINTLMKDHEKGFVAMKNYYNVALLNNMALINSQKAQIDAALKKVEDLEKCNAKVMQQNKRLVEPLQEAKKEVAELQKQMAGYQKDRSSLTEARTRLKVTDKEMEELKWEYEVLQQDFRKLNEERDTLAQKLTKTILEKMKENEPGFNKAHANLQRMCVQDEALMEASGDHRRWPLWTRGMEDWCLSQPSLQKL</sequence>
<evidence type="ECO:0000256" key="14">
    <source>
        <dbReference type="SAM" id="MobiDB-lite"/>
    </source>
</evidence>
<evidence type="ECO:0000256" key="8">
    <source>
        <dbReference type="ARBA" id="ARBA00023054"/>
    </source>
</evidence>
<dbReference type="GO" id="GO:0031267">
    <property type="term" value="F:small GTPase binding"/>
    <property type="evidence" value="ECO:0007669"/>
    <property type="project" value="InterPro"/>
</dbReference>
<feature type="coiled-coil region" evidence="13">
    <location>
        <begin position="249"/>
        <end position="349"/>
    </location>
</feature>
<evidence type="ECO:0000313" key="17">
    <source>
        <dbReference type="Proteomes" id="UP001221898"/>
    </source>
</evidence>
<dbReference type="GO" id="GO:0030317">
    <property type="term" value="P:flagellated sperm motility"/>
    <property type="evidence" value="ECO:0007669"/>
    <property type="project" value="TreeGrafter"/>
</dbReference>
<keyword evidence="10" id="KW-0206">Cytoskeleton</keyword>
<evidence type="ECO:0000256" key="2">
    <source>
        <dbReference type="ARBA" id="ARBA00004245"/>
    </source>
</evidence>
<dbReference type="EMBL" id="JAINUG010000037">
    <property type="protein sequence ID" value="KAJ8407942.1"/>
    <property type="molecule type" value="Genomic_DNA"/>
</dbReference>
<evidence type="ECO:0000256" key="9">
    <source>
        <dbReference type="ARBA" id="ARBA00023069"/>
    </source>
</evidence>
<dbReference type="GO" id="GO:0008017">
    <property type="term" value="F:microtubule binding"/>
    <property type="evidence" value="ECO:0007669"/>
    <property type="project" value="InterPro"/>
</dbReference>
<evidence type="ECO:0000256" key="4">
    <source>
        <dbReference type="ARBA" id="ARBA00021301"/>
    </source>
</evidence>
<dbReference type="GO" id="GO:0005874">
    <property type="term" value="C:microtubule"/>
    <property type="evidence" value="ECO:0007669"/>
    <property type="project" value="UniProtKB-KW"/>
</dbReference>
<feature type="coiled-coil region" evidence="13">
    <location>
        <begin position="29"/>
        <end position="98"/>
    </location>
</feature>
<evidence type="ECO:0000256" key="1">
    <source>
        <dbReference type="ARBA" id="ARBA00004230"/>
    </source>
</evidence>
<dbReference type="InterPro" id="IPR025593">
    <property type="entry name" value="GAS8_dom"/>
</dbReference>
<protein>
    <recommendedName>
        <fullName evidence="4">Dynein regulatory complex subunit 4</fullName>
    </recommendedName>
    <alternativeName>
        <fullName evidence="12">Growth arrest-specific protein 8</fullName>
    </alternativeName>
</protein>
<dbReference type="GO" id="GO:0005794">
    <property type="term" value="C:Golgi apparatus"/>
    <property type="evidence" value="ECO:0007669"/>
    <property type="project" value="TreeGrafter"/>
</dbReference>
<feature type="domain" description="Growth arrest-specific protein 8" evidence="15">
    <location>
        <begin position="223"/>
        <end position="358"/>
    </location>
</feature>
<dbReference type="Pfam" id="PF13851">
    <property type="entry name" value="GAS"/>
    <property type="match status" value="1"/>
</dbReference>
<dbReference type="PANTHER" id="PTHR31543">
    <property type="entry name" value="DYNEIN REGULATORY COMPLEX SUBUNIT 4"/>
    <property type="match status" value="1"/>
</dbReference>
<evidence type="ECO:0000259" key="15">
    <source>
        <dbReference type="Pfam" id="PF13851"/>
    </source>
</evidence>
<evidence type="ECO:0000256" key="10">
    <source>
        <dbReference type="ARBA" id="ARBA00023212"/>
    </source>
</evidence>
<gene>
    <name evidence="16" type="ORF">AAFF_G00269860</name>
</gene>
<keyword evidence="11" id="KW-0966">Cell projection</keyword>
<feature type="region of interest" description="Disordered" evidence="14">
    <location>
        <begin position="1"/>
        <end position="21"/>
    </location>
</feature>
<keyword evidence="5" id="KW-0963">Cytoplasm</keyword>
<evidence type="ECO:0000256" key="12">
    <source>
        <dbReference type="ARBA" id="ARBA00031568"/>
    </source>
</evidence>
<dbReference type="Proteomes" id="UP001221898">
    <property type="component" value="Unassembled WGS sequence"/>
</dbReference>
<evidence type="ECO:0000256" key="6">
    <source>
        <dbReference type="ARBA" id="ARBA00022701"/>
    </source>
</evidence>
<dbReference type="GO" id="GO:0031514">
    <property type="term" value="C:motile cilium"/>
    <property type="evidence" value="ECO:0007669"/>
    <property type="project" value="UniProtKB-SubCell"/>
</dbReference>
<keyword evidence="8 13" id="KW-0175">Coiled coil</keyword>
<dbReference type="AlphaFoldDB" id="A0AAD7SSB9"/>
<reference evidence="16" key="1">
    <citation type="journal article" date="2023" name="Science">
        <title>Genome structures resolve the early diversification of teleost fishes.</title>
        <authorList>
            <person name="Parey E."/>
            <person name="Louis A."/>
            <person name="Montfort J."/>
            <person name="Bouchez O."/>
            <person name="Roques C."/>
            <person name="Iampietro C."/>
            <person name="Lluch J."/>
            <person name="Castinel A."/>
            <person name="Donnadieu C."/>
            <person name="Desvignes T."/>
            <person name="Floi Bucao C."/>
            <person name="Jouanno E."/>
            <person name="Wen M."/>
            <person name="Mejri S."/>
            <person name="Dirks R."/>
            <person name="Jansen H."/>
            <person name="Henkel C."/>
            <person name="Chen W.J."/>
            <person name="Zahm M."/>
            <person name="Cabau C."/>
            <person name="Klopp C."/>
            <person name="Thompson A.W."/>
            <person name="Robinson-Rechavi M."/>
            <person name="Braasch I."/>
            <person name="Lecointre G."/>
            <person name="Bobe J."/>
            <person name="Postlethwait J.H."/>
            <person name="Berthelot C."/>
            <person name="Roest Crollius H."/>
            <person name="Guiguen Y."/>
        </authorList>
    </citation>
    <scope>NUCLEOTIDE SEQUENCE</scope>
    <source>
        <strain evidence="16">NC1722</strain>
    </source>
</reference>
<organism evidence="16 17">
    <name type="scientific">Aldrovandia affinis</name>
    <dbReference type="NCBI Taxonomy" id="143900"/>
    <lineage>
        <taxon>Eukaryota</taxon>
        <taxon>Metazoa</taxon>
        <taxon>Chordata</taxon>
        <taxon>Craniata</taxon>
        <taxon>Vertebrata</taxon>
        <taxon>Euteleostomi</taxon>
        <taxon>Actinopterygii</taxon>
        <taxon>Neopterygii</taxon>
        <taxon>Teleostei</taxon>
        <taxon>Notacanthiformes</taxon>
        <taxon>Halosauridae</taxon>
        <taxon>Aldrovandia</taxon>
    </lineage>
</organism>
<comment type="similarity">
    <text evidence="3">Belongs to the DRC4 family.</text>
</comment>
<proteinExistence type="inferred from homology"/>
<keyword evidence="9" id="KW-0969">Cilium</keyword>
<comment type="subcellular location">
    <subcellularLocation>
        <location evidence="1">Cell projection</location>
        <location evidence="1">Cilium</location>
        <location evidence="1">Flagellum</location>
    </subcellularLocation>
    <subcellularLocation>
        <location evidence="2">Cytoplasm</location>
        <location evidence="2">Cytoskeleton</location>
    </subcellularLocation>
</comment>
<comment type="caution">
    <text evidence="16">The sequence shown here is derived from an EMBL/GenBank/DDBJ whole genome shotgun (WGS) entry which is preliminary data.</text>
</comment>
<keyword evidence="7" id="KW-0282">Flagellum</keyword>
<evidence type="ECO:0000313" key="16">
    <source>
        <dbReference type="EMBL" id="KAJ8407942.1"/>
    </source>
</evidence>
<dbReference type="InterPro" id="IPR039308">
    <property type="entry name" value="GAS8"/>
</dbReference>
<accession>A0AAD7SSB9</accession>
<evidence type="ECO:0000256" key="13">
    <source>
        <dbReference type="SAM" id="Coils"/>
    </source>
</evidence>
<dbReference type="PANTHER" id="PTHR31543:SF0">
    <property type="entry name" value="DYNEIN REGULATORY COMPLEX SUBUNIT 4"/>
    <property type="match status" value="1"/>
</dbReference>
<name>A0AAD7SSB9_9TELE</name>
<evidence type="ECO:0000256" key="11">
    <source>
        <dbReference type="ARBA" id="ARBA00023273"/>
    </source>
</evidence>
<evidence type="ECO:0000256" key="7">
    <source>
        <dbReference type="ARBA" id="ARBA00022846"/>
    </source>
</evidence>